<protein>
    <recommendedName>
        <fullName evidence="12">L-serine deaminase</fullName>
    </recommendedName>
    <alternativeName>
        <fullName evidence="13">L-threonine dehydratase</fullName>
    </alternativeName>
</protein>
<evidence type="ECO:0000259" key="16">
    <source>
        <dbReference type="Pfam" id="PF00291"/>
    </source>
</evidence>
<dbReference type="PROSITE" id="PS50082">
    <property type="entry name" value="WD_REPEATS_2"/>
    <property type="match status" value="3"/>
</dbReference>
<feature type="transmembrane region" description="Helical" evidence="15">
    <location>
        <begin position="1571"/>
        <end position="1593"/>
    </location>
</feature>
<dbReference type="SUPFAM" id="SSF53686">
    <property type="entry name" value="Tryptophan synthase beta subunit-like PLP-dependent enzymes"/>
    <property type="match status" value="1"/>
</dbReference>
<keyword evidence="10" id="KW-0804">Transcription</keyword>
<dbReference type="InterPro" id="IPR015943">
    <property type="entry name" value="WD40/YVTN_repeat-like_dom_sf"/>
</dbReference>
<evidence type="ECO:0000256" key="3">
    <source>
        <dbReference type="ARBA" id="ARBA00008779"/>
    </source>
</evidence>
<keyword evidence="11" id="KW-0456">Lyase</keyword>
<keyword evidence="9" id="KW-0805">Transcription regulation</keyword>
<evidence type="ECO:0000256" key="5">
    <source>
        <dbReference type="ARBA" id="ARBA00010869"/>
    </source>
</evidence>
<keyword evidence="6 14" id="KW-0853">WD repeat</keyword>
<dbReference type="GO" id="GO:0004794">
    <property type="term" value="F:threonine deaminase activity"/>
    <property type="evidence" value="ECO:0007669"/>
    <property type="project" value="TreeGrafter"/>
</dbReference>
<evidence type="ECO:0000256" key="11">
    <source>
        <dbReference type="ARBA" id="ARBA00023239"/>
    </source>
</evidence>
<dbReference type="CDD" id="cd01562">
    <property type="entry name" value="Thr-dehyd"/>
    <property type="match status" value="1"/>
</dbReference>
<dbReference type="PANTHER" id="PTHR48078:SF19">
    <property type="entry name" value="ACT DOMAIN-CONTAINING PROTEIN"/>
    <property type="match status" value="1"/>
</dbReference>
<dbReference type="InterPro" id="IPR036322">
    <property type="entry name" value="WD40_repeat_dom_sf"/>
</dbReference>
<dbReference type="InterPro" id="IPR001926">
    <property type="entry name" value="TrpB-like_PALP"/>
</dbReference>
<comment type="cofactor">
    <cofactor evidence="1">
        <name>Ca(2+)</name>
        <dbReference type="ChEBI" id="CHEBI:29108"/>
    </cofactor>
</comment>
<dbReference type="FunFam" id="3.40.50.1100:FF:000007">
    <property type="entry name" value="L-threonine dehydratase catabolic TdcB"/>
    <property type="match status" value="1"/>
</dbReference>
<dbReference type="InterPro" id="IPR036052">
    <property type="entry name" value="TrpB-like_PALP_sf"/>
</dbReference>
<dbReference type="WBParaSite" id="TCONS_00010661.p1">
    <property type="protein sequence ID" value="TCONS_00010661.p1"/>
    <property type="gene ID" value="XLOC_004107"/>
</dbReference>
<dbReference type="Gene3D" id="3.40.50.1100">
    <property type="match status" value="2"/>
</dbReference>
<dbReference type="InterPro" id="IPR037671">
    <property type="entry name" value="PIGN_N"/>
</dbReference>
<dbReference type="GO" id="GO:0003941">
    <property type="term" value="F:L-serine ammonia-lyase activity"/>
    <property type="evidence" value="ECO:0007669"/>
    <property type="project" value="TreeGrafter"/>
</dbReference>
<dbReference type="Gene3D" id="2.130.10.10">
    <property type="entry name" value="YVTN repeat-like/Quinoprotein amine dehydrogenase"/>
    <property type="match status" value="1"/>
</dbReference>
<dbReference type="PROSITE" id="PS00678">
    <property type="entry name" value="WD_REPEATS_1"/>
    <property type="match status" value="2"/>
</dbReference>
<dbReference type="InterPro" id="IPR044561">
    <property type="entry name" value="ACT_ThrD-II-like"/>
</dbReference>
<evidence type="ECO:0000256" key="1">
    <source>
        <dbReference type="ARBA" id="ARBA00001913"/>
    </source>
</evidence>
<dbReference type="CDD" id="cd00200">
    <property type="entry name" value="WD40"/>
    <property type="match status" value="1"/>
</dbReference>
<keyword evidence="15" id="KW-1133">Transmembrane helix</keyword>
<evidence type="ECO:0000256" key="6">
    <source>
        <dbReference type="ARBA" id="ARBA00022574"/>
    </source>
</evidence>
<keyword evidence="8" id="KW-0663">Pyridoxal phosphate</keyword>
<keyword evidence="15" id="KW-0472">Membrane</keyword>
<feature type="domain" description="Sulfatase N-terminal" evidence="17">
    <location>
        <begin position="1199"/>
        <end position="1312"/>
    </location>
</feature>
<keyword evidence="15" id="KW-0812">Transmembrane</keyword>
<evidence type="ECO:0000256" key="15">
    <source>
        <dbReference type="SAM" id="Phobius"/>
    </source>
</evidence>
<evidence type="ECO:0000256" key="9">
    <source>
        <dbReference type="ARBA" id="ARBA00023015"/>
    </source>
</evidence>
<comment type="cofactor">
    <cofactor evidence="2">
        <name>pyridoxal 5'-phosphate</name>
        <dbReference type="ChEBI" id="CHEBI:597326"/>
    </cofactor>
</comment>
<evidence type="ECO:0000313" key="21">
    <source>
        <dbReference type="WBParaSite" id="TCONS_00010661.p1"/>
    </source>
</evidence>
<evidence type="ECO:0000256" key="13">
    <source>
        <dbReference type="ARBA" id="ARBA00042605"/>
    </source>
</evidence>
<dbReference type="InterPro" id="IPR017850">
    <property type="entry name" value="Alkaline_phosphatase_core_sf"/>
</dbReference>
<dbReference type="GO" id="GO:0009097">
    <property type="term" value="P:isoleucine biosynthetic process"/>
    <property type="evidence" value="ECO:0007669"/>
    <property type="project" value="TreeGrafter"/>
</dbReference>
<dbReference type="SMART" id="SM00320">
    <property type="entry name" value="WD40"/>
    <property type="match status" value="5"/>
</dbReference>
<dbReference type="GO" id="GO:0005634">
    <property type="term" value="C:nucleus"/>
    <property type="evidence" value="ECO:0007669"/>
    <property type="project" value="UniProtKB-ARBA"/>
</dbReference>
<dbReference type="PROSITE" id="PS50294">
    <property type="entry name" value="WD_REPEATS_REGION"/>
    <property type="match status" value="3"/>
</dbReference>
<dbReference type="Pfam" id="PF00400">
    <property type="entry name" value="WD40"/>
    <property type="match status" value="3"/>
</dbReference>
<evidence type="ECO:0000313" key="20">
    <source>
        <dbReference type="Proteomes" id="UP000035681"/>
    </source>
</evidence>
<comment type="similarity">
    <text evidence="5">Belongs to the serine/threonine dehydratase family.</text>
</comment>
<feature type="transmembrane region" description="Helical" evidence="15">
    <location>
        <begin position="1531"/>
        <end position="1551"/>
    </location>
</feature>
<comment type="similarity">
    <text evidence="4">Belongs to the WD repeat TAF5 family.</text>
</comment>
<dbReference type="CDD" id="cd16020">
    <property type="entry name" value="GPI_EPT_1"/>
    <property type="match status" value="1"/>
</dbReference>
<dbReference type="InterPro" id="IPR019775">
    <property type="entry name" value="WD40_repeat_CS"/>
</dbReference>
<dbReference type="CDD" id="cd04886">
    <property type="entry name" value="ACT_ThrD-II-like"/>
    <property type="match status" value="1"/>
</dbReference>
<dbReference type="Gene3D" id="1.25.40.500">
    <property type="entry name" value="TFIID subunit TAF5, NTD2 domain"/>
    <property type="match status" value="1"/>
</dbReference>
<dbReference type="Proteomes" id="UP000035681">
    <property type="component" value="Unplaced"/>
</dbReference>
<evidence type="ECO:0000256" key="10">
    <source>
        <dbReference type="ARBA" id="ARBA00023163"/>
    </source>
</evidence>
<dbReference type="InterPro" id="IPR017852">
    <property type="entry name" value="GPI_EtnP_transferase_1_C"/>
</dbReference>
<proteinExistence type="inferred from homology"/>
<dbReference type="GO" id="GO:0006565">
    <property type="term" value="P:L-serine catabolic process"/>
    <property type="evidence" value="ECO:0007669"/>
    <property type="project" value="TreeGrafter"/>
</dbReference>
<dbReference type="GO" id="GO:0005789">
    <property type="term" value="C:endoplasmic reticulum membrane"/>
    <property type="evidence" value="ECO:0007669"/>
    <property type="project" value="InterPro"/>
</dbReference>
<dbReference type="AlphaFoldDB" id="A0AAF5I240"/>
<accession>A0AAF5I240</accession>
<dbReference type="InterPro" id="IPR050147">
    <property type="entry name" value="Ser/Thr_Dehydratase"/>
</dbReference>
<dbReference type="Pfam" id="PF00884">
    <property type="entry name" value="Sulfatase"/>
    <property type="match status" value="1"/>
</dbReference>
<dbReference type="GO" id="GO:0006506">
    <property type="term" value="P:GPI anchor biosynthetic process"/>
    <property type="evidence" value="ECO:0007669"/>
    <property type="project" value="InterPro"/>
</dbReference>
<dbReference type="GO" id="GO:0006567">
    <property type="term" value="P:L-threonine catabolic process"/>
    <property type="evidence" value="ECO:0007669"/>
    <property type="project" value="TreeGrafter"/>
</dbReference>
<dbReference type="PRINTS" id="PR00320">
    <property type="entry name" value="GPROTEINBRPT"/>
</dbReference>
<evidence type="ECO:0000256" key="12">
    <source>
        <dbReference type="ARBA" id="ARBA00041766"/>
    </source>
</evidence>
<feature type="transmembrane region" description="Helical" evidence="15">
    <location>
        <begin position="1501"/>
        <end position="1519"/>
    </location>
</feature>
<feature type="repeat" description="WD" evidence="14">
    <location>
        <begin position="457"/>
        <end position="498"/>
    </location>
</feature>
<evidence type="ECO:0000259" key="17">
    <source>
        <dbReference type="Pfam" id="PF00884"/>
    </source>
</evidence>
<evidence type="ECO:0000256" key="8">
    <source>
        <dbReference type="ARBA" id="ARBA00022898"/>
    </source>
</evidence>
<dbReference type="InterPro" id="IPR037264">
    <property type="entry name" value="TFIID_NTD2_sf"/>
</dbReference>
<feature type="domain" description="TFIID subunit TAF5 NTD2" evidence="18">
    <location>
        <begin position="85"/>
        <end position="179"/>
    </location>
</feature>
<dbReference type="SUPFAM" id="SSF50978">
    <property type="entry name" value="WD40 repeat-like"/>
    <property type="match status" value="1"/>
</dbReference>
<dbReference type="SUPFAM" id="SSF53649">
    <property type="entry name" value="Alkaline phosphatase-like"/>
    <property type="match status" value="1"/>
</dbReference>
<dbReference type="PANTHER" id="PTHR48078">
    <property type="entry name" value="THREONINE DEHYDRATASE, MITOCHONDRIAL-RELATED"/>
    <property type="match status" value="1"/>
</dbReference>
<dbReference type="GO" id="GO:0051377">
    <property type="term" value="F:mannose-ethanolamine phosphotransferase activity"/>
    <property type="evidence" value="ECO:0007669"/>
    <property type="project" value="InterPro"/>
</dbReference>
<dbReference type="SUPFAM" id="SSF160897">
    <property type="entry name" value="Taf5 N-terminal domain-like"/>
    <property type="match status" value="1"/>
</dbReference>
<evidence type="ECO:0000259" key="19">
    <source>
        <dbReference type="Pfam" id="PF04987"/>
    </source>
</evidence>
<evidence type="ECO:0000256" key="14">
    <source>
        <dbReference type="PROSITE-ProRule" id="PRU00221"/>
    </source>
</evidence>
<evidence type="ECO:0000256" key="4">
    <source>
        <dbReference type="ARBA" id="ARBA00009435"/>
    </source>
</evidence>
<comment type="similarity">
    <text evidence="3">Belongs to the sulfatase family.</text>
</comment>
<dbReference type="InterPro" id="IPR007582">
    <property type="entry name" value="TFIID_NTD2"/>
</dbReference>
<dbReference type="InterPro" id="IPR001680">
    <property type="entry name" value="WD40_rpt"/>
</dbReference>
<feature type="repeat" description="WD" evidence="14">
    <location>
        <begin position="499"/>
        <end position="540"/>
    </location>
</feature>
<reference evidence="21" key="1">
    <citation type="submission" date="2024-02" db="UniProtKB">
        <authorList>
            <consortium name="WormBaseParasite"/>
        </authorList>
    </citation>
    <scope>IDENTIFICATION</scope>
</reference>
<dbReference type="Pfam" id="PF04494">
    <property type="entry name" value="TFIID_NTD2"/>
    <property type="match status" value="1"/>
</dbReference>
<evidence type="ECO:0000256" key="2">
    <source>
        <dbReference type="ARBA" id="ARBA00001933"/>
    </source>
</evidence>
<keyword evidence="7" id="KW-0677">Repeat</keyword>
<feature type="domain" description="GPI ethanolamine phosphate transferase 1 C-terminal" evidence="19">
    <location>
        <begin position="1452"/>
        <end position="1558"/>
    </location>
</feature>
<feature type="domain" description="Tryptophan synthase beta chain-like PALP" evidence="16">
    <location>
        <begin position="663"/>
        <end position="953"/>
    </location>
</feature>
<feature type="repeat" description="WD" evidence="14">
    <location>
        <begin position="374"/>
        <end position="405"/>
    </location>
</feature>
<dbReference type="InterPro" id="IPR020472">
    <property type="entry name" value="WD40_PAC1"/>
</dbReference>
<name>A0AAF5I240_STRER</name>
<sequence length="1688" mass="190544">LYPTIGEILLVIKFIIRRMSSNEVLSVNPPLDELTLTPENLQSIINLLRKNGLVQTEESLTKEARHLLKNFGTGDDAQDEEIYLDKVSSEFEGLLDHIQKTPDYLKGDLAILIYPMFVYLFIDMIMDDKANISVIFFEKYKANVPEWYQEQIYTLSRVKSKIQAQNCELIKILCNSRFTKEKLKIESYDQGQKHISTLECELGGFLGQSATGEKGDKKYKVLYGTLKEDITDSFASDKKRQKIKEGKDNKKKDNITPAIDRIPLPALTENMKSDRRAAQKEYQKRCRLGKDQPPTICMYTFLNGRKGVCSVDITEDSQIVSAGLFDSRIYVTSIGDNELKLIKPISELEELDQDDLIKDDDLYDNNHTQKNFYMYGHYGPVYSVNFSPDKKLLLSSSHDNTVRLWCLGVKKNLVVYHTTTPVYQAQFCQRGGYFATACAGNTAMIWSTDRLQPLRIFAEPLSDVTCIDYHPNCSYLIGGSDDRYVRVWDILTGGCVKTFAGHKGSITGVKVSPDGRFIASTSSDGTLIIWDLSTSKMIAHQSIEPTNSMGAITFSRDSEVVAVNSPYHGISFYGMEALRHSLINQSNDTTLTDQRVNPKGFHLYSYATKNTPMLGIHFTRRNLVIVLIYYKVMESPRYDIYCDPNNPLKLEYDDVNEAYDRIKSGILKTDLRYSHKLSKLTNAKVYLKMEVNQVTGSFKERGGRNALLKLNENEKKIGVFAASAGNHALALCYHGQQLDIPVTVVMPKIAPLMKIDNCISYGANVIVEGENLAESRNIALKMAEEKGGKYINGYDHIDILAGAGSIGVEIMEQLPSTDVILIPVGGGGLLSGISVAVKAIAPQVKIIGVEPETCPGFKNSLEHGKPTLTQTKPTLADGLAVPVIGCNSFESSKDLIEKIVTVNEEQIAIAILRLIEGEKVVSEGAGATGLAALFDHEFVKEIEGKNVVVIISGGNIDTTSLGRCVDRALSHDSRLIRFNVVISDRPGCMAELCKVIGDAGAGIKEIFHERAWLKKDIFCVRVKFIVETRNHQHVDELEKKLKENYDDLIYLSLHLKSHEISIQGIAKRLVIFSVGGVRENVFYQNLPKGKALFGISETRLLTHDTRGNYIASTTGSYGDILEMILQTTPINIDTIFDRSKKSYIFGSQNIVKLFDKDNNKIQTFPFVQKSKKFQNYQLSSQWVFENVKNFYKNFSHQNQESKTITFLHLESTDIVGHIYKPTSKEYLDMLIEIDKNISDIYKLIEERYPDRSTAYIFTSDHGISDLGKHGENSEYEKQIPFIAWGSGIQVYKRKQYIKQIDIPSFLSSLIGIAIPKNNLGVVPQQYLKSSPKYKYQASCGNLKQMVEQYLIKREQVYNHTLFFKEDIQFTKKTLSTLTKEITRLVENRRYDVAASMCLNMIPRVKKALYYFHNYDRNFLTYCLSHSIFFEHEFLNIKLISIPSSSDDAIFGRFSNQEYQRAYIAMSLFLIAFFSIDSINSFKICNLNITIPSYFKILPSTYIYSLLILKKIIPIFIVTLSISGTLARKAGALYRFSILIMIISNILAFFMFLNLKDEGTWIEIGVALSNYLISITLSFLVFILLNISNVFMLWDCPNIRIFFQLQDSLLEDEKINKESRVLSLKTLIIPPCPQRALHNAAFNASAFFPLFNNCCTNLSSGPTAEGFSLNISSFSSNFSGSKASTSNFL</sequence>
<dbReference type="Pfam" id="PF04987">
    <property type="entry name" value="PigN"/>
    <property type="match status" value="1"/>
</dbReference>
<evidence type="ECO:0000256" key="7">
    <source>
        <dbReference type="ARBA" id="ARBA00022737"/>
    </source>
</evidence>
<keyword evidence="20" id="KW-1185">Reference proteome</keyword>
<dbReference type="InterPro" id="IPR000917">
    <property type="entry name" value="Sulfatase_N"/>
</dbReference>
<dbReference type="Gene3D" id="3.40.720.10">
    <property type="entry name" value="Alkaline Phosphatase, subunit A"/>
    <property type="match status" value="1"/>
</dbReference>
<evidence type="ECO:0000259" key="18">
    <source>
        <dbReference type="Pfam" id="PF04494"/>
    </source>
</evidence>
<dbReference type="Pfam" id="PF00291">
    <property type="entry name" value="PALP"/>
    <property type="match status" value="1"/>
</dbReference>
<organism evidence="20 21">
    <name type="scientific">Strongyloides stercoralis</name>
    <name type="common">Threadworm</name>
    <dbReference type="NCBI Taxonomy" id="6248"/>
    <lineage>
        <taxon>Eukaryota</taxon>
        <taxon>Metazoa</taxon>
        <taxon>Ecdysozoa</taxon>
        <taxon>Nematoda</taxon>
        <taxon>Chromadorea</taxon>
        <taxon>Rhabditida</taxon>
        <taxon>Tylenchina</taxon>
        <taxon>Panagrolaimomorpha</taxon>
        <taxon>Strongyloidoidea</taxon>
        <taxon>Strongyloididae</taxon>
        <taxon>Strongyloides</taxon>
    </lineage>
</organism>